<evidence type="ECO:0000256" key="1">
    <source>
        <dbReference type="ARBA" id="ARBA00034117"/>
    </source>
</evidence>
<comment type="similarity">
    <text evidence="1">In the N-terminal section; belongs to the LXG family.</text>
</comment>
<dbReference type="Proteomes" id="UP000075304">
    <property type="component" value="Unassembled WGS sequence"/>
</dbReference>
<comment type="caution">
    <text evidence="3">The sequence shown here is derived from an EMBL/GenBank/DDBJ whole genome shotgun (WGS) entry which is preliminary data.</text>
</comment>
<evidence type="ECO:0000259" key="2">
    <source>
        <dbReference type="PROSITE" id="PS51756"/>
    </source>
</evidence>
<dbReference type="PROSITE" id="PS51756">
    <property type="entry name" value="LXG"/>
    <property type="match status" value="1"/>
</dbReference>
<name>A0A150KHJ4_HEYCO</name>
<evidence type="ECO:0000313" key="4">
    <source>
        <dbReference type="Proteomes" id="UP000075304"/>
    </source>
</evidence>
<organism evidence="3 4">
    <name type="scientific">Heyndrickxia coagulans</name>
    <name type="common">Weizmannia coagulans</name>
    <dbReference type="NCBI Taxonomy" id="1398"/>
    <lineage>
        <taxon>Bacteria</taxon>
        <taxon>Bacillati</taxon>
        <taxon>Bacillota</taxon>
        <taxon>Bacilli</taxon>
        <taxon>Bacillales</taxon>
        <taxon>Bacillaceae</taxon>
        <taxon>Heyndrickxia</taxon>
    </lineage>
</organism>
<accession>A0A150KHJ4</accession>
<dbReference type="PATRIC" id="fig|1398.25.peg.1443"/>
<dbReference type="InterPro" id="IPR006829">
    <property type="entry name" value="LXG_dom"/>
</dbReference>
<feature type="domain" description="LXG" evidence="2">
    <location>
        <begin position="1"/>
        <end position="193"/>
    </location>
</feature>
<gene>
    <name evidence="3" type="ORF">B4099_1953</name>
</gene>
<proteinExistence type="inferred from homology"/>
<evidence type="ECO:0000313" key="3">
    <source>
        <dbReference type="EMBL" id="KYC72538.1"/>
    </source>
</evidence>
<protein>
    <recommendedName>
        <fullName evidence="2">LXG domain-containing protein</fullName>
    </recommendedName>
</protein>
<sequence length="579" mass="65156">MQDAFKGKAMAWIFWDFHQPFLLYLQSFLADYNGQLNQILKDLSYFEPDPNGYIEEAFIQNSVIPALKKLENAIGYLLEDANKAMRKVSDLAELKTLDIDEKLYPIQKAHKKANKTLEQLYDFDTKATRSLEALDQDIDTMIKFVRQMESMAGAGSFDIATYNPKQFVTTEAYRSLEGGLLQKAGAKQVQTVDGKDFEGHFSVKFHRYEDGVLVMEYRKPDSKQPHYELVDEIPKQAIPGSENPDDPLLLDIWKGIYDGAGKAIGDTINGLLSLGKSALDHNTYSSIRKKAVDYGNKLKSSPIATLNSTAHKTIDMAKYMGQTVQNAFERDVIHGDAKSRTEFFTYGLTSIGISLIGDKGLSKLGTATKAVKAGKLAEKAERLKVNTGFVPALEAAGAGKIKIPYNVMDELGVRIQRATEERWGNNENKAALNKDLAKAYLRDIEDKTGRKVNKEQIQHIKEALRNNNYVKLTPKESAKHRSKFTSSLKDKLIAEWEEKTNQKWPRYKEEVIDKNGEVVRNIGQPYDAHHIIENNFGGPHAWWNIHPAKYPDEHQAGIHGKGAPSGKLFSRSIPVMKEI</sequence>
<reference evidence="3 4" key="1">
    <citation type="submission" date="2016-01" db="EMBL/GenBank/DDBJ databases">
        <title>Genome Sequences of Twelve Sporeforming Bacillus Species Isolated from Foods.</title>
        <authorList>
            <person name="Berendsen E.M."/>
            <person name="Wells-Bennik M.H."/>
            <person name="Krawcyk A.O."/>
            <person name="De Jong A."/>
            <person name="Holsappel S."/>
            <person name="Eijlander R.T."/>
            <person name="Kuipers O.P."/>
        </authorList>
    </citation>
    <scope>NUCLEOTIDE SEQUENCE [LARGE SCALE GENOMIC DNA]</scope>
    <source>
        <strain evidence="3 4">B4099</strain>
    </source>
</reference>
<dbReference type="EMBL" id="LQYI01000019">
    <property type="protein sequence ID" value="KYC72538.1"/>
    <property type="molecule type" value="Genomic_DNA"/>
</dbReference>
<dbReference type="Pfam" id="PF04740">
    <property type="entry name" value="LXG"/>
    <property type="match status" value="1"/>
</dbReference>
<dbReference type="AlphaFoldDB" id="A0A150KHJ4"/>